<proteinExistence type="predicted"/>
<protein>
    <submittedName>
        <fullName evidence="3">2-oxoglutarate ferredoxin oxidoreductase subunit beta</fullName>
        <ecNumber evidence="3">1.2.7.11</ecNumber>
        <ecNumber evidence="3">1.2.7.3</ecNumber>
    </submittedName>
</protein>
<evidence type="ECO:0000313" key="3">
    <source>
        <dbReference type="EMBL" id="MBB6430926.1"/>
    </source>
</evidence>
<dbReference type="GO" id="GO:0030976">
    <property type="term" value="F:thiamine pyrophosphate binding"/>
    <property type="evidence" value="ECO:0007669"/>
    <property type="project" value="InterPro"/>
</dbReference>
<feature type="domain" description="Thiamine pyrophosphate enzyme TPP-binding" evidence="2">
    <location>
        <begin position="55"/>
        <end position="201"/>
    </location>
</feature>
<dbReference type="Pfam" id="PF02775">
    <property type="entry name" value="TPP_enzyme_C"/>
    <property type="match status" value="1"/>
</dbReference>
<dbReference type="PANTHER" id="PTHR48084">
    <property type="entry name" value="2-OXOGLUTARATE OXIDOREDUCTASE SUBUNIT KORB-RELATED"/>
    <property type="match status" value="1"/>
</dbReference>
<dbReference type="GO" id="GO:0047553">
    <property type="term" value="F:2-oxoglutarate synthase activity"/>
    <property type="evidence" value="ECO:0007669"/>
    <property type="project" value="UniProtKB-EC"/>
</dbReference>
<name>A0A7X0HA14_9BACT</name>
<evidence type="ECO:0000313" key="4">
    <source>
        <dbReference type="Proteomes" id="UP000541810"/>
    </source>
</evidence>
<dbReference type="PANTHER" id="PTHR48084:SF4">
    <property type="entry name" value="2-OXOGLUTARATE OXIDOREDUCTASE SUBUNIT KORB"/>
    <property type="match status" value="1"/>
</dbReference>
<dbReference type="AlphaFoldDB" id="A0A7X0HA14"/>
<dbReference type="SUPFAM" id="SSF52518">
    <property type="entry name" value="Thiamin diphosphate-binding fold (THDP-binding)"/>
    <property type="match status" value="1"/>
</dbReference>
<evidence type="ECO:0000259" key="2">
    <source>
        <dbReference type="Pfam" id="PF02775"/>
    </source>
</evidence>
<gene>
    <name evidence="3" type="ORF">HNQ40_002732</name>
</gene>
<dbReference type="CDD" id="cd03375">
    <property type="entry name" value="TPP_OGFOR"/>
    <property type="match status" value="1"/>
</dbReference>
<dbReference type="EC" id="1.2.7.3" evidence="3"/>
<dbReference type="Proteomes" id="UP000541810">
    <property type="component" value="Unassembled WGS sequence"/>
</dbReference>
<keyword evidence="1 3" id="KW-0560">Oxidoreductase</keyword>
<dbReference type="EC" id="1.2.7.11" evidence="3"/>
<sequence>MSETKLPVLKAKDFASDQEVRWCPGCGDYAILNAVQRVVAQTGHSRENTVFISGIGCSSRFPYYMSTYGFHSIHGRAPGFVTGLKVANPELDVWMVTGDGDGFSIGGNHMMHILRRNVDVNIMLFNNRIYGLTKGQYSPTSEQGKKTKSTPMGSLDFPIDPIQVALAAGGTFVARSTDKDRGLADVLTEASKHRGSSFCEIYQNCNIFNDGAFEDLTGKDTREDNVLYLEHGKPMVFGKNSDKGLRLIGNRPEVVTLGEGGVSEDDLLFHDETNHALATMLACLHHPEFPEPLGVFYREDRPTYETLVADQVAEAKEKRGAGTLDDLFNAGDTYVLEGADSNHGLHD</sequence>
<comment type="caution">
    <text evidence="3">The sequence shown here is derived from an EMBL/GenBank/DDBJ whole genome shotgun (WGS) entry which is preliminary data.</text>
</comment>
<dbReference type="InterPro" id="IPR051457">
    <property type="entry name" value="2-oxoacid:Fd_oxidoreductase"/>
</dbReference>
<dbReference type="GO" id="GO:0045333">
    <property type="term" value="P:cellular respiration"/>
    <property type="evidence" value="ECO:0007669"/>
    <property type="project" value="UniProtKB-ARBA"/>
</dbReference>
<keyword evidence="4" id="KW-1185">Reference proteome</keyword>
<dbReference type="GO" id="GO:0044281">
    <property type="term" value="P:small molecule metabolic process"/>
    <property type="evidence" value="ECO:0007669"/>
    <property type="project" value="UniProtKB-ARBA"/>
</dbReference>
<accession>A0A7X0HA14</accession>
<dbReference type="InterPro" id="IPR011766">
    <property type="entry name" value="TPP_enzyme_TPP-bd"/>
</dbReference>
<dbReference type="RefSeq" id="WP_184678419.1">
    <property type="nucleotide sequence ID" value="NZ_JACHGY010000001.1"/>
</dbReference>
<dbReference type="Gene3D" id="3.40.50.970">
    <property type="match status" value="1"/>
</dbReference>
<organism evidence="3 4">
    <name type="scientific">Algisphaera agarilytica</name>
    <dbReference type="NCBI Taxonomy" id="1385975"/>
    <lineage>
        <taxon>Bacteria</taxon>
        <taxon>Pseudomonadati</taxon>
        <taxon>Planctomycetota</taxon>
        <taxon>Phycisphaerae</taxon>
        <taxon>Phycisphaerales</taxon>
        <taxon>Phycisphaeraceae</taxon>
        <taxon>Algisphaera</taxon>
    </lineage>
</organism>
<evidence type="ECO:0000256" key="1">
    <source>
        <dbReference type="ARBA" id="ARBA00023002"/>
    </source>
</evidence>
<reference evidence="3 4" key="1">
    <citation type="submission" date="2020-08" db="EMBL/GenBank/DDBJ databases">
        <title>Genomic Encyclopedia of Type Strains, Phase IV (KMG-IV): sequencing the most valuable type-strain genomes for metagenomic binning, comparative biology and taxonomic classification.</title>
        <authorList>
            <person name="Goeker M."/>
        </authorList>
    </citation>
    <scope>NUCLEOTIDE SEQUENCE [LARGE SCALE GENOMIC DNA]</scope>
    <source>
        <strain evidence="3 4">DSM 103725</strain>
    </source>
</reference>
<dbReference type="EMBL" id="JACHGY010000001">
    <property type="protein sequence ID" value="MBB6430926.1"/>
    <property type="molecule type" value="Genomic_DNA"/>
</dbReference>
<dbReference type="InterPro" id="IPR029061">
    <property type="entry name" value="THDP-binding"/>
</dbReference>